<gene>
    <name evidence="1" type="ORF">L227DRAFT_153170</name>
</gene>
<dbReference type="Proteomes" id="UP000313359">
    <property type="component" value="Unassembled WGS sequence"/>
</dbReference>
<accession>A0A5C2S960</accession>
<sequence length="214" mass="23718">MRLAGLAIRQGQDWDETKSVVCPCQVGSLDVCCRIVLFLFFRPLLFGLGKAAYRFDSSRRSCIACPPPASGRRGARLRARAGTCVCVERSRERSTRDAGCAEDRDRARRRRLLFGDVGMCSGSMARVSNPGPALRTSHASRDDYDERSPKCLRSLGREPICHRWAGLVCEGSRGCRMQVRSVSHVRTRARRWPEWGHMAELATGGACIGGRSDS</sequence>
<proteinExistence type="predicted"/>
<reference evidence="1" key="1">
    <citation type="journal article" date="2018" name="Genome Biol. Evol.">
        <title>Genomics and development of Lentinus tigrinus, a white-rot wood-decaying mushroom with dimorphic fruiting bodies.</title>
        <authorList>
            <person name="Wu B."/>
            <person name="Xu Z."/>
            <person name="Knudson A."/>
            <person name="Carlson A."/>
            <person name="Chen N."/>
            <person name="Kovaka S."/>
            <person name="LaButti K."/>
            <person name="Lipzen A."/>
            <person name="Pennachio C."/>
            <person name="Riley R."/>
            <person name="Schakwitz W."/>
            <person name="Umezawa K."/>
            <person name="Ohm R.A."/>
            <person name="Grigoriev I.V."/>
            <person name="Nagy L.G."/>
            <person name="Gibbons J."/>
            <person name="Hibbett D."/>
        </authorList>
    </citation>
    <scope>NUCLEOTIDE SEQUENCE [LARGE SCALE GENOMIC DNA]</scope>
    <source>
        <strain evidence="1">ALCF2SS1-6</strain>
    </source>
</reference>
<dbReference type="EMBL" id="ML122269">
    <property type="protein sequence ID" value="RPD59604.1"/>
    <property type="molecule type" value="Genomic_DNA"/>
</dbReference>
<evidence type="ECO:0000313" key="1">
    <source>
        <dbReference type="EMBL" id="RPD59604.1"/>
    </source>
</evidence>
<evidence type="ECO:0000313" key="2">
    <source>
        <dbReference type="Proteomes" id="UP000313359"/>
    </source>
</evidence>
<protein>
    <submittedName>
        <fullName evidence="1">Uncharacterized protein</fullName>
    </submittedName>
</protein>
<name>A0A5C2S960_9APHY</name>
<dbReference type="AlphaFoldDB" id="A0A5C2S960"/>
<keyword evidence="2" id="KW-1185">Reference proteome</keyword>
<organism evidence="1 2">
    <name type="scientific">Lentinus tigrinus ALCF2SS1-6</name>
    <dbReference type="NCBI Taxonomy" id="1328759"/>
    <lineage>
        <taxon>Eukaryota</taxon>
        <taxon>Fungi</taxon>
        <taxon>Dikarya</taxon>
        <taxon>Basidiomycota</taxon>
        <taxon>Agaricomycotina</taxon>
        <taxon>Agaricomycetes</taxon>
        <taxon>Polyporales</taxon>
        <taxon>Polyporaceae</taxon>
        <taxon>Lentinus</taxon>
    </lineage>
</organism>